<dbReference type="GO" id="GO:0071949">
    <property type="term" value="F:FAD binding"/>
    <property type="evidence" value="ECO:0007669"/>
    <property type="project" value="InterPro"/>
</dbReference>
<organism evidence="8 9">
    <name type="scientific">Lolium multiflorum</name>
    <name type="common">Italian ryegrass</name>
    <name type="synonym">Lolium perenne subsp. multiflorum</name>
    <dbReference type="NCBI Taxonomy" id="4521"/>
    <lineage>
        <taxon>Eukaryota</taxon>
        <taxon>Viridiplantae</taxon>
        <taxon>Streptophyta</taxon>
        <taxon>Embryophyta</taxon>
        <taxon>Tracheophyta</taxon>
        <taxon>Spermatophyta</taxon>
        <taxon>Magnoliopsida</taxon>
        <taxon>Liliopsida</taxon>
        <taxon>Poales</taxon>
        <taxon>Poaceae</taxon>
        <taxon>BOP clade</taxon>
        <taxon>Pooideae</taxon>
        <taxon>Poodae</taxon>
        <taxon>Poeae</taxon>
        <taxon>Poeae Chloroplast Group 2 (Poeae type)</taxon>
        <taxon>Loliodinae</taxon>
        <taxon>Loliinae</taxon>
        <taxon>Lolium</taxon>
    </lineage>
</organism>
<dbReference type="Proteomes" id="UP001231189">
    <property type="component" value="Unassembled WGS sequence"/>
</dbReference>
<dbReference type="EMBL" id="JAUUTY010000002">
    <property type="protein sequence ID" value="KAK1678161.1"/>
    <property type="molecule type" value="Genomic_DNA"/>
</dbReference>
<evidence type="ECO:0000259" key="7">
    <source>
        <dbReference type="PROSITE" id="PS51387"/>
    </source>
</evidence>
<dbReference type="PROSITE" id="PS51387">
    <property type="entry name" value="FAD_PCMH"/>
    <property type="match status" value="1"/>
</dbReference>
<keyword evidence="6" id="KW-0325">Glycoprotein</keyword>
<keyword evidence="3" id="KW-0285">Flavoprotein</keyword>
<dbReference type="Pfam" id="PF08031">
    <property type="entry name" value="BBE"/>
    <property type="match status" value="1"/>
</dbReference>
<evidence type="ECO:0000256" key="6">
    <source>
        <dbReference type="ARBA" id="ARBA00023180"/>
    </source>
</evidence>
<evidence type="ECO:0000256" key="5">
    <source>
        <dbReference type="ARBA" id="ARBA00022827"/>
    </source>
</evidence>
<evidence type="ECO:0000256" key="2">
    <source>
        <dbReference type="ARBA" id="ARBA00005466"/>
    </source>
</evidence>
<gene>
    <name evidence="8" type="ORF">QYE76_039009</name>
</gene>
<dbReference type="GO" id="GO:0016491">
    <property type="term" value="F:oxidoreductase activity"/>
    <property type="evidence" value="ECO:0007669"/>
    <property type="project" value="InterPro"/>
</dbReference>
<keyword evidence="5" id="KW-0274">FAD</keyword>
<dbReference type="SUPFAM" id="SSF56176">
    <property type="entry name" value="FAD-binding/transporter-associated domain-like"/>
    <property type="match status" value="1"/>
</dbReference>
<dbReference type="InterPro" id="IPR016166">
    <property type="entry name" value="FAD-bd_PCMH"/>
</dbReference>
<dbReference type="Pfam" id="PF01565">
    <property type="entry name" value="FAD_binding_4"/>
    <property type="match status" value="1"/>
</dbReference>
<feature type="domain" description="FAD-binding PCMH-type" evidence="7">
    <location>
        <begin position="78"/>
        <end position="257"/>
    </location>
</feature>
<dbReference type="InterPro" id="IPR016167">
    <property type="entry name" value="FAD-bd_PCMH_sub1"/>
</dbReference>
<comment type="cofactor">
    <cofactor evidence="1">
        <name>FAD</name>
        <dbReference type="ChEBI" id="CHEBI:57692"/>
    </cofactor>
</comment>
<accession>A0AAD8TAM3</accession>
<dbReference type="InterPro" id="IPR016169">
    <property type="entry name" value="FAD-bd_PCMH_sub2"/>
</dbReference>
<evidence type="ECO:0000313" key="8">
    <source>
        <dbReference type="EMBL" id="KAK1678161.1"/>
    </source>
</evidence>
<sequence>MHVEASSSTSVASLRTMALAMLIMISSLFFHSSYASSNDFLRCLSASKPKQLLFAQSSPRFPSVLASSVRNPRFLTPWTARPLCIVTPTNASHAQAAVVCGRRHGVRLRVRSGGHDYEGLSYRSVRPGAAFAVVDLARLRSVRVTRGPPATAWVDSGATLGELYHAVGRASGRLAFPAGLCPTVGVGGHLSGGGFGMLLRKHGLAADHVVNAVLVDAKGRLLDRNSMGRDVFWAIRGGGGGGSFGIVLSWKVKLVPVPPTVTVFTVAKSVQEGAVDILAKWQEVAPALPDDLFVRVLVQGRVASFQSLYLGTCDALLPVMRHRFPALGVNRKHCKEMTWIQSVAYVYLGSGATVEDILNRTSAVDAVFSKATSDYVRRGISRDTWAEIFTRWLAKPDAGLMILDPYGGKIADMPESATPFPHRGGVLYNIQYMNFWEGANEEAARAGWVRDLYTFMEPHVSKNPRQAYANYKDLWLGENVVGAGAIRSFEAGRVWGEKYYKGNFRRLAMAKREIDPDDYFSNEQSIPPLAVQLILTNMAQVDRSY</sequence>
<evidence type="ECO:0000313" key="9">
    <source>
        <dbReference type="Proteomes" id="UP001231189"/>
    </source>
</evidence>
<dbReference type="InterPro" id="IPR006094">
    <property type="entry name" value="Oxid_FAD_bind_N"/>
</dbReference>
<dbReference type="PANTHER" id="PTHR32448">
    <property type="entry name" value="OS08G0158400 PROTEIN"/>
    <property type="match status" value="1"/>
</dbReference>
<proteinExistence type="inferred from homology"/>
<dbReference type="Gene3D" id="3.40.462.20">
    <property type="match status" value="1"/>
</dbReference>
<keyword evidence="9" id="KW-1185">Reference proteome</keyword>
<reference evidence="8" key="1">
    <citation type="submission" date="2023-07" db="EMBL/GenBank/DDBJ databases">
        <title>A chromosome-level genome assembly of Lolium multiflorum.</title>
        <authorList>
            <person name="Chen Y."/>
            <person name="Copetti D."/>
            <person name="Kolliker R."/>
            <person name="Studer B."/>
        </authorList>
    </citation>
    <scope>NUCLEOTIDE SEQUENCE</scope>
    <source>
        <strain evidence="8">02402/16</strain>
        <tissue evidence="8">Leaf</tissue>
    </source>
</reference>
<dbReference type="Gene3D" id="3.30.43.10">
    <property type="entry name" value="Uridine Diphospho-n-acetylenolpyruvylglucosamine Reductase, domain 2"/>
    <property type="match status" value="1"/>
</dbReference>
<comment type="caution">
    <text evidence="8">The sequence shown here is derived from an EMBL/GenBank/DDBJ whole genome shotgun (WGS) entry which is preliminary data.</text>
</comment>
<evidence type="ECO:0000256" key="1">
    <source>
        <dbReference type="ARBA" id="ARBA00001974"/>
    </source>
</evidence>
<name>A0AAD8TAM3_LOLMU</name>
<dbReference type="Gene3D" id="3.30.465.10">
    <property type="match status" value="1"/>
</dbReference>
<dbReference type="InterPro" id="IPR036318">
    <property type="entry name" value="FAD-bd_PCMH-like_sf"/>
</dbReference>
<protein>
    <recommendedName>
        <fullName evidence="7">FAD-binding PCMH-type domain-containing protein</fullName>
    </recommendedName>
</protein>
<evidence type="ECO:0000256" key="3">
    <source>
        <dbReference type="ARBA" id="ARBA00022630"/>
    </source>
</evidence>
<keyword evidence="4" id="KW-0732">Signal</keyword>
<comment type="similarity">
    <text evidence="2">Belongs to the oxygen-dependent FAD-linked oxidoreductase family.</text>
</comment>
<dbReference type="AlphaFoldDB" id="A0AAD8TAM3"/>
<dbReference type="InterPro" id="IPR012951">
    <property type="entry name" value="BBE"/>
</dbReference>
<evidence type="ECO:0000256" key="4">
    <source>
        <dbReference type="ARBA" id="ARBA00022729"/>
    </source>
</evidence>